<accession>A0ABD1KAE2</accession>
<dbReference type="EMBL" id="JBHFQA010000007">
    <property type="protein sequence ID" value="KAL2096001.1"/>
    <property type="molecule type" value="Genomic_DNA"/>
</dbReference>
<feature type="transmembrane region" description="Helical" evidence="5">
    <location>
        <begin position="134"/>
        <end position="160"/>
    </location>
</feature>
<evidence type="ECO:0000256" key="2">
    <source>
        <dbReference type="ARBA" id="ARBA00022692"/>
    </source>
</evidence>
<evidence type="ECO:0000256" key="3">
    <source>
        <dbReference type="ARBA" id="ARBA00022989"/>
    </source>
</evidence>
<dbReference type="InterPro" id="IPR052921">
    <property type="entry name" value="GPCR1_Superfamily_Member"/>
</dbReference>
<feature type="transmembrane region" description="Helical" evidence="5">
    <location>
        <begin position="230"/>
        <end position="249"/>
    </location>
</feature>
<keyword evidence="3 5" id="KW-1133">Transmembrane helix</keyword>
<dbReference type="PROSITE" id="PS50262">
    <property type="entry name" value="G_PROTEIN_RECEP_F1_2"/>
    <property type="match status" value="1"/>
</dbReference>
<evidence type="ECO:0000259" key="6">
    <source>
        <dbReference type="PROSITE" id="PS50262"/>
    </source>
</evidence>
<dbReference type="InterPro" id="IPR000276">
    <property type="entry name" value="GPCR_Rhodpsn"/>
</dbReference>
<feature type="transmembrane region" description="Helical" evidence="5">
    <location>
        <begin position="20"/>
        <end position="43"/>
    </location>
</feature>
<dbReference type="PANTHER" id="PTHR26451:SF886">
    <property type="entry name" value="GROWTH HORMONE SECRETAGOGUE RECEPTOR TYPE 1-LIKE-RELATED"/>
    <property type="match status" value="1"/>
</dbReference>
<evidence type="ECO:0000256" key="5">
    <source>
        <dbReference type="SAM" id="Phobius"/>
    </source>
</evidence>
<sequence length="322" mass="37448">MNDSSGEKLLRGNDKTRLNITTSLVQILIWPFISINLFMYFVFHRKQALRTEPRYLLFAQTLLADSALFLMTNFVVITIHIHWLLPISFCIPFVIVMHAVTQVSPLIITAMCLERYVAICMPLRHVNIFSPIRTSIVIALVWFLSFLKPFIDFFIMLSVVSQSYFSRLNFCYYEIMLLAKWHMMMRGNLVIMNYVAILLVILFCYGSIFRVAQRASGTDKKAAAKGQRTLLLHLLQILLCTLEIFGPYIEARVLAIDFDTFLIVRYFNFLAFTIVSRAVIPLIYGFRDETFYAAIKYYTQCKKNHVSTHKQPMPNEKQRGTK</sequence>
<feature type="transmembrane region" description="Helical" evidence="5">
    <location>
        <begin position="191"/>
        <end position="209"/>
    </location>
</feature>
<feature type="transmembrane region" description="Helical" evidence="5">
    <location>
        <begin position="269"/>
        <end position="286"/>
    </location>
</feature>
<dbReference type="PRINTS" id="PR00237">
    <property type="entry name" value="GPCRRHODOPSN"/>
</dbReference>
<dbReference type="InterPro" id="IPR017452">
    <property type="entry name" value="GPCR_Rhodpsn_7TM"/>
</dbReference>
<evidence type="ECO:0000256" key="1">
    <source>
        <dbReference type="ARBA" id="ARBA00004370"/>
    </source>
</evidence>
<evidence type="ECO:0000313" key="7">
    <source>
        <dbReference type="EMBL" id="KAL2096001.1"/>
    </source>
</evidence>
<dbReference type="FunFam" id="1.20.1070.10:FF:000096">
    <property type="entry name" value="Odorant receptor 131-2"/>
    <property type="match status" value="1"/>
</dbReference>
<reference evidence="7 8" key="1">
    <citation type="submission" date="2024-09" db="EMBL/GenBank/DDBJ databases">
        <title>A chromosome-level genome assembly of Gray's grenadier anchovy, Coilia grayii.</title>
        <authorList>
            <person name="Fu Z."/>
        </authorList>
    </citation>
    <scope>NUCLEOTIDE SEQUENCE [LARGE SCALE GENOMIC DNA]</scope>
    <source>
        <strain evidence="7">G4</strain>
        <tissue evidence="7">Muscle</tissue>
    </source>
</reference>
<dbReference type="PANTHER" id="PTHR26451">
    <property type="entry name" value="G_PROTEIN_RECEP_F1_2 DOMAIN-CONTAINING PROTEIN"/>
    <property type="match status" value="1"/>
</dbReference>
<gene>
    <name evidence="7" type="ORF">ACEWY4_008149</name>
</gene>
<evidence type="ECO:0000313" key="8">
    <source>
        <dbReference type="Proteomes" id="UP001591681"/>
    </source>
</evidence>
<comment type="caution">
    <text evidence="7">The sequence shown here is derived from an EMBL/GenBank/DDBJ whole genome shotgun (WGS) entry which is preliminary data.</text>
</comment>
<organism evidence="7 8">
    <name type="scientific">Coilia grayii</name>
    <name type="common">Gray's grenadier anchovy</name>
    <dbReference type="NCBI Taxonomy" id="363190"/>
    <lineage>
        <taxon>Eukaryota</taxon>
        <taxon>Metazoa</taxon>
        <taxon>Chordata</taxon>
        <taxon>Craniata</taxon>
        <taxon>Vertebrata</taxon>
        <taxon>Euteleostomi</taxon>
        <taxon>Actinopterygii</taxon>
        <taxon>Neopterygii</taxon>
        <taxon>Teleostei</taxon>
        <taxon>Clupei</taxon>
        <taxon>Clupeiformes</taxon>
        <taxon>Clupeoidei</taxon>
        <taxon>Engraulidae</taxon>
        <taxon>Coilinae</taxon>
        <taxon>Coilia</taxon>
    </lineage>
</organism>
<protein>
    <recommendedName>
        <fullName evidence="6">G-protein coupled receptors family 1 profile domain-containing protein</fullName>
    </recommendedName>
</protein>
<dbReference type="Proteomes" id="UP001591681">
    <property type="component" value="Unassembled WGS sequence"/>
</dbReference>
<dbReference type="CDD" id="cd00637">
    <property type="entry name" value="7tm_classA_rhodopsin-like"/>
    <property type="match status" value="1"/>
</dbReference>
<comment type="subcellular location">
    <subcellularLocation>
        <location evidence="1">Membrane</location>
    </subcellularLocation>
</comment>
<evidence type="ECO:0000256" key="4">
    <source>
        <dbReference type="ARBA" id="ARBA00023136"/>
    </source>
</evidence>
<dbReference type="GO" id="GO:0016020">
    <property type="term" value="C:membrane"/>
    <property type="evidence" value="ECO:0007669"/>
    <property type="project" value="UniProtKB-SubCell"/>
</dbReference>
<feature type="domain" description="G-protein coupled receptors family 1 profile" evidence="6">
    <location>
        <begin position="35"/>
        <end position="284"/>
    </location>
</feature>
<dbReference type="SUPFAM" id="SSF81321">
    <property type="entry name" value="Family A G protein-coupled receptor-like"/>
    <property type="match status" value="1"/>
</dbReference>
<keyword evidence="2 5" id="KW-0812">Transmembrane</keyword>
<keyword evidence="4 5" id="KW-0472">Membrane</keyword>
<dbReference type="Pfam" id="PF00001">
    <property type="entry name" value="7tm_1"/>
    <property type="match status" value="1"/>
</dbReference>
<dbReference type="Gene3D" id="1.20.1070.10">
    <property type="entry name" value="Rhodopsin 7-helix transmembrane proteins"/>
    <property type="match status" value="1"/>
</dbReference>
<dbReference type="AlphaFoldDB" id="A0ABD1KAE2"/>
<feature type="transmembrane region" description="Helical" evidence="5">
    <location>
        <begin position="55"/>
        <end position="77"/>
    </location>
</feature>
<proteinExistence type="predicted"/>
<keyword evidence="8" id="KW-1185">Reference proteome</keyword>
<feature type="transmembrane region" description="Helical" evidence="5">
    <location>
        <begin position="83"/>
        <end position="113"/>
    </location>
</feature>
<name>A0ABD1KAE2_9TELE</name>